<name>A0A0K2UDC9_LEPSM</name>
<protein>
    <submittedName>
        <fullName evidence="1">Putative LOC101239764 [Hydra vulgaris]</fullName>
    </submittedName>
</protein>
<accession>A0A0K2UDC9</accession>
<dbReference type="EMBL" id="HACA01018887">
    <property type="protein sequence ID" value="CDW36248.1"/>
    <property type="molecule type" value="Transcribed_RNA"/>
</dbReference>
<organism evidence="1">
    <name type="scientific">Lepeophtheirus salmonis</name>
    <name type="common">Salmon louse</name>
    <name type="synonym">Caligus salmonis</name>
    <dbReference type="NCBI Taxonomy" id="72036"/>
    <lineage>
        <taxon>Eukaryota</taxon>
        <taxon>Metazoa</taxon>
        <taxon>Ecdysozoa</taxon>
        <taxon>Arthropoda</taxon>
        <taxon>Crustacea</taxon>
        <taxon>Multicrustacea</taxon>
        <taxon>Hexanauplia</taxon>
        <taxon>Copepoda</taxon>
        <taxon>Siphonostomatoida</taxon>
        <taxon>Caligidae</taxon>
        <taxon>Lepeophtheirus</taxon>
    </lineage>
</organism>
<sequence>MYQPVYEWFEVKKINFFRRPSNHYQRSYRGYFDISIGSCHIFFSNFLGRRRVSAKFLPKRLNFDPKNRRIFWPKTTSQSCLIHHIHMIWHHVTFLDPKTEETYERTDIWRD</sequence>
<evidence type="ECO:0000313" key="1">
    <source>
        <dbReference type="EMBL" id="CDW36248.1"/>
    </source>
</evidence>
<reference evidence="1" key="1">
    <citation type="submission" date="2014-05" db="EMBL/GenBank/DDBJ databases">
        <authorList>
            <person name="Chronopoulou M."/>
        </authorList>
    </citation>
    <scope>NUCLEOTIDE SEQUENCE</scope>
    <source>
        <tissue evidence="1">Whole organism</tissue>
    </source>
</reference>
<proteinExistence type="predicted"/>
<dbReference type="AlphaFoldDB" id="A0A0K2UDC9"/>